<evidence type="ECO:0000313" key="8">
    <source>
        <dbReference type="Proteomes" id="UP000276301"/>
    </source>
</evidence>
<evidence type="ECO:0000313" key="7">
    <source>
        <dbReference type="EMBL" id="RLL09087.1"/>
    </source>
</evidence>
<keyword evidence="4 5" id="KW-0472">Membrane</keyword>
<comment type="subcellular location">
    <subcellularLocation>
        <location evidence="1">Membrane</location>
        <topology evidence="1">Multi-pass membrane protein</topology>
    </subcellularLocation>
</comment>
<keyword evidence="8" id="KW-1185">Reference proteome</keyword>
<dbReference type="RefSeq" id="WP_121587277.1">
    <property type="nucleotide sequence ID" value="NZ_RCHT01000023.1"/>
</dbReference>
<feature type="transmembrane region" description="Helical" evidence="5">
    <location>
        <begin position="113"/>
        <end position="130"/>
    </location>
</feature>
<dbReference type="AlphaFoldDB" id="A0A498CK92"/>
<proteinExistence type="predicted"/>
<feature type="domain" description="Integral membrane bound transporter" evidence="6">
    <location>
        <begin position="23"/>
        <end position="155"/>
    </location>
</feature>
<feature type="transmembrane region" description="Helical" evidence="5">
    <location>
        <begin position="61"/>
        <end position="82"/>
    </location>
</feature>
<organism evidence="7 8">
    <name type="scientific">Anaerotruncus massiliensis</name>
    <name type="common">ex Liu et al. 2021</name>
    <dbReference type="NCBI Taxonomy" id="2321404"/>
    <lineage>
        <taxon>Bacteria</taxon>
        <taxon>Bacillati</taxon>
        <taxon>Bacillota</taxon>
        <taxon>Clostridia</taxon>
        <taxon>Eubacteriales</taxon>
        <taxon>Oscillospiraceae</taxon>
        <taxon>Anaerotruncus</taxon>
    </lineage>
</organism>
<accession>A0A498CK92</accession>
<comment type="caution">
    <text evidence="7">The sequence shown here is derived from an EMBL/GenBank/DDBJ whole genome shotgun (WGS) entry which is preliminary data.</text>
</comment>
<evidence type="ECO:0000256" key="5">
    <source>
        <dbReference type="SAM" id="Phobius"/>
    </source>
</evidence>
<dbReference type="EMBL" id="RCHT01000023">
    <property type="protein sequence ID" value="RLL09087.1"/>
    <property type="molecule type" value="Genomic_DNA"/>
</dbReference>
<feature type="transmembrane region" description="Helical" evidence="5">
    <location>
        <begin position="88"/>
        <end position="106"/>
    </location>
</feature>
<dbReference type="GO" id="GO:0016020">
    <property type="term" value="C:membrane"/>
    <property type="evidence" value="ECO:0007669"/>
    <property type="project" value="UniProtKB-SubCell"/>
</dbReference>
<protein>
    <submittedName>
        <fullName evidence="7">FUSC family protein</fullName>
    </submittedName>
</protein>
<evidence type="ECO:0000259" key="6">
    <source>
        <dbReference type="Pfam" id="PF13515"/>
    </source>
</evidence>
<dbReference type="InterPro" id="IPR049453">
    <property type="entry name" value="Memb_transporter_dom"/>
</dbReference>
<evidence type="ECO:0000256" key="4">
    <source>
        <dbReference type="ARBA" id="ARBA00023136"/>
    </source>
</evidence>
<gene>
    <name evidence="7" type="ORF">D4A47_10750</name>
</gene>
<sequence length="168" mass="18243">MSPAKLPRPGLRILKSALAVFLCFLIDTLRGDGVPFYSAIAAILCMQPDVQGGLRVGLNRVVGTLIGGLYGLAALYLLRTFLPEGTGLLQYAIISAALVPLMYLTVLVKKTSATYITCVVFLSITVSHGLDLVPYVFALNRILDTLIGIFISLFVNWIPFLRNRKAGQ</sequence>
<evidence type="ECO:0000256" key="1">
    <source>
        <dbReference type="ARBA" id="ARBA00004141"/>
    </source>
</evidence>
<dbReference type="Pfam" id="PF13515">
    <property type="entry name" value="FUSC_2"/>
    <property type="match status" value="1"/>
</dbReference>
<feature type="transmembrane region" description="Helical" evidence="5">
    <location>
        <begin position="142"/>
        <end position="161"/>
    </location>
</feature>
<reference evidence="7 8" key="1">
    <citation type="submission" date="2018-10" db="EMBL/GenBank/DDBJ databases">
        <title>Anaerotruncus faecis sp. nov., isolated from human feces.</title>
        <authorList>
            <person name="Wang Y.-J."/>
        </authorList>
    </citation>
    <scope>NUCLEOTIDE SEQUENCE [LARGE SCALE GENOMIC DNA]</scope>
    <source>
        <strain evidence="7 8">22A2-44</strain>
    </source>
</reference>
<keyword evidence="3 5" id="KW-1133">Transmembrane helix</keyword>
<evidence type="ECO:0000256" key="2">
    <source>
        <dbReference type="ARBA" id="ARBA00022692"/>
    </source>
</evidence>
<keyword evidence="2 5" id="KW-0812">Transmembrane</keyword>
<evidence type="ECO:0000256" key="3">
    <source>
        <dbReference type="ARBA" id="ARBA00022989"/>
    </source>
</evidence>
<name>A0A498CK92_9FIRM</name>
<dbReference type="Proteomes" id="UP000276301">
    <property type="component" value="Unassembled WGS sequence"/>
</dbReference>